<evidence type="ECO:0000256" key="1">
    <source>
        <dbReference type="ARBA" id="ARBA00004141"/>
    </source>
</evidence>
<feature type="transmembrane region" description="Helical" evidence="5">
    <location>
        <begin position="51"/>
        <end position="73"/>
    </location>
</feature>
<comment type="caution">
    <text evidence="6">The sequence shown here is derived from an EMBL/GenBank/DDBJ whole genome shotgun (WGS) entry which is preliminary data.</text>
</comment>
<feature type="transmembrane region" description="Helical" evidence="5">
    <location>
        <begin position="112"/>
        <end position="130"/>
    </location>
</feature>
<evidence type="ECO:0000256" key="5">
    <source>
        <dbReference type="SAM" id="Phobius"/>
    </source>
</evidence>
<evidence type="ECO:0000256" key="3">
    <source>
        <dbReference type="ARBA" id="ARBA00022989"/>
    </source>
</evidence>
<protein>
    <submittedName>
        <fullName evidence="6">DoxX family protein</fullName>
    </submittedName>
</protein>
<keyword evidence="4 5" id="KW-0472">Membrane</keyword>
<name>A0A7Y7ISP7_9PROT</name>
<dbReference type="GO" id="GO:0016020">
    <property type="term" value="C:membrane"/>
    <property type="evidence" value="ECO:0007669"/>
    <property type="project" value="UniProtKB-SubCell"/>
</dbReference>
<dbReference type="EMBL" id="JABXXP010000001">
    <property type="protein sequence ID" value="NVN09602.1"/>
    <property type="molecule type" value="Genomic_DNA"/>
</dbReference>
<reference evidence="6 7" key="1">
    <citation type="submission" date="2020-06" db="EMBL/GenBank/DDBJ databases">
        <title>Description of novel acetic acid bacteria.</title>
        <authorList>
            <person name="Sombolestani A."/>
        </authorList>
    </citation>
    <scope>NUCLEOTIDE SEQUENCE [LARGE SCALE GENOMIC DNA]</scope>
    <source>
        <strain evidence="6 7">LMG 31431</strain>
    </source>
</reference>
<evidence type="ECO:0000256" key="2">
    <source>
        <dbReference type="ARBA" id="ARBA00022692"/>
    </source>
</evidence>
<evidence type="ECO:0000313" key="7">
    <source>
        <dbReference type="Proteomes" id="UP000534870"/>
    </source>
</evidence>
<gene>
    <name evidence="6" type="ORF">HUK84_00260</name>
</gene>
<dbReference type="Proteomes" id="UP000534870">
    <property type="component" value="Unassembled WGS sequence"/>
</dbReference>
<evidence type="ECO:0000256" key="4">
    <source>
        <dbReference type="ARBA" id="ARBA00023136"/>
    </source>
</evidence>
<feature type="transmembrane region" description="Helical" evidence="5">
    <location>
        <begin position="80"/>
        <end position="100"/>
    </location>
</feature>
<comment type="subcellular location">
    <subcellularLocation>
        <location evidence="1">Membrane</location>
        <topology evidence="1">Multi-pass membrane protein</topology>
    </subcellularLocation>
</comment>
<dbReference type="Pfam" id="PF07681">
    <property type="entry name" value="DoxX"/>
    <property type="match status" value="1"/>
</dbReference>
<accession>A0A7Y7ISP7</accession>
<dbReference type="AlphaFoldDB" id="A0A7Y7ISP7"/>
<dbReference type="InterPro" id="IPR032808">
    <property type="entry name" value="DoxX"/>
</dbReference>
<proteinExistence type="predicted"/>
<feature type="transmembrane region" description="Helical" evidence="5">
    <location>
        <begin position="12"/>
        <end position="31"/>
    </location>
</feature>
<keyword evidence="3 5" id="KW-1133">Transmembrane helix</keyword>
<organism evidence="6 7">
    <name type="scientific">Nguyenibacter vanlangensis</name>
    <dbReference type="NCBI Taxonomy" id="1216886"/>
    <lineage>
        <taxon>Bacteria</taxon>
        <taxon>Pseudomonadati</taxon>
        <taxon>Pseudomonadota</taxon>
        <taxon>Alphaproteobacteria</taxon>
        <taxon>Acetobacterales</taxon>
        <taxon>Acetobacteraceae</taxon>
        <taxon>Nguyenibacter</taxon>
    </lineage>
</organism>
<keyword evidence="2 5" id="KW-0812">Transmembrane</keyword>
<evidence type="ECO:0000313" key="6">
    <source>
        <dbReference type="EMBL" id="NVN09602.1"/>
    </source>
</evidence>
<sequence>MSASSHDEHRKLCLALAWFGYLALCSAYILGGVDKILDFPGAVVETRHLGVPFPLLATIATIIVELLGSALILSGCWRWCGALLLAGFTVVANMLANAFWRLPDEAARTLSANAFFEHWGLIGGFLLIALRSSSGFSRPFLPWKIQ</sequence>